<dbReference type="Proteomes" id="UP000195440">
    <property type="component" value="Unassembled WGS sequence"/>
</dbReference>
<evidence type="ECO:0000259" key="4">
    <source>
        <dbReference type="Pfam" id="PF17853"/>
    </source>
</evidence>
<dbReference type="PANTHER" id="PTHR33744:SF1">
    <property type="entry name" value="DNA-BINDING TRANSCRIPTIONAL ACTIVATOR ADER"/>
    <property type="match status" value="1"/>
</dbReference>
<dbReference type="RefSeq" id="WP_087272004.1">
    <property type="nucleotide sequence ID" value="NZ_JBJGBV010000024.1"/>
</dbReference>
<dbReference type="OrthoDB" id="9792148at2"/>
<comment type="similarity">
    <text evidence="1">Belongs to the CdaR family.</text>
</comment>
<evidence type="ECO:0000256" key="1">
    <source>
        <dbReference type="ARBA" id="ARBA00006754"/>
    </source>
</evidence>
<dbReference type="AlphaFoldDB" id="A0A1Y3NWY4"/>
<sequence length="405" mass="44985">MSLTVEEILQLPGLEEMAVRAGSANLHRSVRWSYVAENEGIADWIMGGELVFITGINCQRDEANLLRMVQEGDASGIAGLVILTGDAYIQQIPQSVIALAERCGLPLIEQPYLLKMVIVTHLIGTALVQMAQTKRSRHDILGQLLSGDYPSLSIARQRAAHLRLPLEVPRRLVALRLSAVSVLFDSHAPEAAERLLQQTRQAVLDHLDAWNRTLPDALPVIVQGDLFILLLPRLEAIRSELARLYRELASVLGDMALFMGLANPVEDCGQYRQALNEARQALDVAEHLRPASGLCDFSELGVLRLLQAVTDRSIIDSFVRQILGPLIETNRKQPHSLIETLDALLQENSNGLKAAQRLGIHRNTINQRIQRIEQLSGQALDDANFRMNASVALLVWRMSEAQRQE</sequence>
<dbReference type="InterPro" id="IPR025736">
    <property type="entry name" value="PucR_C-HTH_dom"/>
</dbReference>
<dbReference type="Gene3D" id="1.10.10.2840">
    <property type="entry name" value="PucR C-terminal helix-turn-helix domain"/>
    <property type="match status" value="1"/>
</dbReference>
<protein>
    <submittedName>
        <fullName evidence="5">Fis family transcriptional regulator</fullName>
    </submittedName>
</protein>
<evidence type="ECO:0000313" key="6">
    <source>
        <dbReference type="Proteomes" id="UP000195440"/>
    </source>
</evidence>
<dbReference type="InterPro" id="IPR012914">
    <property type="entry name" value="PucR_dom"/>
</dbReference>
<keyword evidence="6" id="KW-1185">Reference proteome</keyword>
<feature type="domain" description="Purine catabolism PurC-like" evidence="2">
    <location>
        <begin position="7"/>
        <end position="126"/>
    </location>
</feature>
<dbReference type="InterPro" id="IPR041522">
    <property type="entry name" value="CdaR_GGDEF"/>
</dbReference>
<name>A0A1Y3NWY4_9PSED</name>
<dbReference type="Pfam" id="PF07905">
    <property type="entry name" value="PucR"/>
    <property type="match status" value="1"/>
</dbReference>
<feature type="domain" description="CdaR GGDEF-like" evidence="4">
    <location>
        <begin position="154"/>
        <end position="284"/>
    </location>
</feature>
<evidence type="ECO:0000259" key="2">
    <source>
        <dbReference type="Pfam" id="PF07905"/>
    </source>
</evidence>
<gene>
    <name evidence="5" type="ORF">AUC60_20480</name>
</gene>
<dbReference type="Pfam" id="PF13556">
    <property type="entry name" value="HTH_30"/>
    <property type="match status" value="1"/>
</dbReference>
<dbReference type="Pfam" id="PF17853">
    <property type="entry name" value="GGDEF_2"/>
    <property type="match status" value="1"/>
</dbReference>
<evidence type="ECO:0000313" key="5">
    <source>
        <dbReference type="EMBL" id="OUM72067.1"/>
    </source>
</evidence>
<reference evidence="5 6" key="1">
    <citation type="journal article" date="2017" name="Syst. Appl. Microbiol.">
        <title>Pseudomonas caspiana sp. nov., a citrus pathogen in the Pseudomonas syringae phylogenetic group.</title>
        <authorList>
            <person name="Busquets A."/>
            <person name="Gomila M."/>
            <person name="Beiki F."/>
            <person name="Mulet M."/>
            <person name="Rahimian H."/>
            <person name="Garcia-Valdes E."/>
            <person name="Lalucat J."/>
        </authorList>
    </citation>
    <scope>NUCLEOTIDE SEQUENCE [LARGE SCALE GENOMIC DNA]</scope>
    <source>
        <strain evidence="5 6">FBF102</strain>
    </source>
</reference>
<organism evidence="5 6">
    <name type="scientific">Pseudomonas caspiana</name>
    <dbReference type="NCBI Taxonomy" id="1451454"/>
    <lineage>
        <taxon>Bacteria</taxon>
        <taxon>Pseudomonadati</taxon>
        <taxon>Pseudomonadota</taxon>
        <taxon>Gammaproteobacteria</taxon>
        <taxon>Pseudomonadales</taxon>
        <taxon>Pseudomonadaceae</taxon>
        <taxon>Pseudomonas</taxon>
    </lineage>
</organism>
<proteinExistence type="inferred from homology"/>
<comment type="caution">
    <text evidence="5">The sequence shown here is derived from an EMBL/GenBank/DDBJ whole genome shotgun (WGS) entry which is preliminary data.</text>
</comment>
<evidence type="ECO:0000259" key="3">
    <source>
        <dbReference type="Pfam" id="PF13556"/>
    </source>
</evidence>
<dbReference type="PANTHER" id="PTHR33744">
    <property type="entry name" value="CARBOHYDRATE DIACID REGULATOR"/>
    <property type="match status" value="1"/>
</dbReference>
<dbReference type="InterPro" id="IPR051448">
    <property type="entry name" value="CdaR-like_regulators"/>
</dbReference>
<dbReference type="EMBL" id="LOHF01000020">
    <property type="protein sequence ID" value="OUM72067.1"/>
    <property type="molecule type" value="Genomic_DNA"/>
</dbReference>
<dbReference type="InterPro" id="IPR042070">
    <property type="entry name" value="PucR_C-HTH_sf"/>
</dbReference>
<feature type="domain" description="PucR C-terminal helix-turn-helix" evidence="3">
    <location>
        <begin position="337"/>
        <end position="394"/>
    </location>
</feature>
<accession>A0A1Y3NWY4</accession>